<dbReference type="InterPro" id="IPR011444">
    <property type="entry name" value="DUF1549"/>
</dbReference>
<gene>
    <name evidence="7" type="ORF">Enr10x_55720</name>
</gene>
<keyword evidence="1 4" id="KW-0349">Heme</keyword>
<dbReference type="EMBL" id="CP037421">
    <property type="protein sequence ID" value="QDT30212.1"/>
    <property type="molecule type" value="Genomic_DNA"/>
</dbReference>
<evidence type="ECO:0000256" key="4">
    <source>
        <dbReference type="PROSITE-ProRule" id="PRU00433"/>
    </source>
</evidence>
<keyword evidence="2 4" id="KW-0479">Metal-binding</keyword>
<accession>A0A517QEZ5</accession>
<dbReference type="Pfam" id="PF07587">
    <property type="entry name" value="PSD1"/>
    <property type="match status" value="1"/>
</dbReference>
<organism evidence="7 8">
    <name type="scientific">Gimesia panareensis</name>
    <dbReference type="NCBI Taxonomy" id="2527978"/>
    <lineage>
        <taxon>Bacteria</taxon>
        <taxon>Pseudomonadati</taxon>
        <taxon>Planctomycetota</taxon>
        <taxon>Planctomycetia</taxon>
        <taxon>Planctomycetales</taxon>
        <taxon>Planctomycetaceae</taxon>
        <taxon>Gimesia</taxon>
    </lineage>
</organism>
<dbReference type="InterPro" id="IPR022655">
    <property type="entry name" value="DUF1553"/>
</dbReference>
<dbReference type="Proteomes" id="UP000315647">
    <property type="component" value="Chromosome"/>
</dbReference>
<dbReference type="Pfam" id="PF07583">
    <property type="entry name" value="PSCyt2"/>
    <property type="match status" value="1"/>
</dbReference>
<evidence type="ECO:0000313" key="7">
    <source>
        <dbReference type="EMBL" id="QDT30212.1"/>
    </source>
</evidence>
<evidence type="ECO:0000256" key="1">
    <source>
        <dbReference type="ARBA" id="ARBA00022617"/>
    </source>
</evidence>
<dbReference type="GO" id="GO:0046872">
    <property type="term" value="F:metal ion binding"/>
    <property type="evidence" value="ECO:0007669"/>
    <property type="project" value="UniProtKB-KW"/>
</dbReference>
<feature type="coiled-coil region" evidence="5">
    <location>
        <begin position="685"/>
        <end position="729"/>
    </location>
</feature>
<protein>
    <submittedName>
        <fullName evidence="7">Planctomycete cytochrome C</fullName>
    </submittedName>
</protein>
<evidence type="ECO:0000256" key="5">
    <source>
        <dbReference type="SAM" id="Coils"/>
    </source>
</evidence>
<evidence type="ECO:0000313" key="8">
    <source>
        <dbReference type="Proteomes" id="UP000315647"/>
    </source>
</evidence>
<dbReference type="InterPro" id="IPR009056">
    <property type="entry name" value="Cyt_c-like_dom"/>
</dbReference>
<dbReference type="GO" id="GO:0020037">
    <property type="term" value="F:heme binding"/>
    <property type="evidence" value="ECO:0007669"/>
    <property type="project" value="InterPro"/>
</dbReference>
<keyword evidence="8" id="KW-1185">Reference proteome</keyword>
<feature type="coiled-coil region" evidence="5">
    <location>
        <begin position="444"/>
        <end position="471"/>
    </location>
</feature>
<proteinExistence type="predicted"/>
<dbReference type="InterPro" id="IPR011429">
    <property type="entry name" value="Cyt_c_Planctomycete-type"/>
</dbReference>
<dbReference type="InterPro" id="IPR036909">
    <property type="entry name" value="Cyt_c-like_dom_sf"/>
</dbReference>
<evidence type="ECO:0000256" key="3">
    <source>
        <dbReference type="ARBA" id="ARBA00023004"/>
    </source>
</evidence>
<reference evidence="7 8" key="1">
    <citation type="submission" date="2019-03" db="EMBL/GenBank/DDBJ databases">
        <title>Deep-cultivation of Planctomycetes and their phenomic and genomic characterization uncovers novel biology.</title>
        <authorList>
            <person name="Wiegand S."/>
            <person name="Jogler M."/>
            <person name="Boedeker C."/>
            <person name="Pinto D."/>
            <person name="Vollmers J."/>
            <person name="Rivas-Marin E."/>
            <person name="Kohn T."/>
            <person name="Peeters S.H."/>
            <person name="Heuer A."/>
            <person name="Rast P."/>
            <person name="Oberbeckmann S."/>
            <person name="Bunk B."/>
            <person name="Jeske O."/>
            <person name="Meyerdierks A."/>
            <person name="Storesund J.E."/>
            <person name="Kallscheuer N."/>
            <person name="Luecker S."/>
            <person name="Lage O.M."/>
            <person name="Pohl T."/>
            <person name="Merkel B.J."/>
            <person name="Hornburger P."/>
            <person name="Mueller R.-W."/>
            <person name="Bruemmer F."/>
            <person name="Labrenz M."/>
            <person name="Spormann A.M."/>
            <person name="Op den Camp H."/>
            <person name="Overmann J."/>
            <person name="Amann R."/>
            <person name="Jetten M.S.M."/>
            <person name="Mascher T."/>
            <person name="Medema M.H."/>
            <person name="Devos D.P."/>
            <person name="Kaster A.-K."/>
            <person name="Ovreas L."/>
            <person name="Rohde M."/>
            <person name="Galperin M.Y."/>
            <person name="Jogler C."/>
        </authorList>
    </citation>
    <scope>NUCLEOTIDE SEQUENCE [LARGE SCALE GENOMIC DNA]</scope>
    <source>
        <strain evidence="7 8">Enr10</strain>
    </source>
</reference>
<dbReference type="AlphaFoldDB" id="A0A517QEZ5"/>
<dbReference type="PANTHER" id="PTHR35889">
    <property type="entry name" value="CYCLOINULO-OLIGOSACCHARIDE FRUCTANOTRANSFERASE-RELATED"/>
    <property type="match status" value="1"/>
</dbReference>
<dbReference type="SUPFAM" id="SSF46626">
    <property type="entry name" value="Cytochrome c"/>
    <property type="match status" value="1"/>
</dbReference>
<dbReference type="PROSITE" id="PS51007">
    <property type="entry name" value="CYTC"/>
    <property type="match status" value="1"/>
</dbReference>
<sequence>MLIESKIKQSMRDEVVPANAAGRPGIRGFLFAGFCLLTFAPVFPVSETAWADDRAALALFENEVRPLLIEHCITCHGPQKSEAGLRLDQKATILKGGETGPALIPGKPDASLLVQALRHTDGLEMPPEQKLEANKIAAVVRWVESGAVWPQGTKLGTGPELRSGPITDKERKFWSFQPIRDPAPSQVDAALPVSNEIDRFIHAKLKQAGLAMRPAADKRTLLRRATFDLTGLPPTPAEMESFLKDDSPQAFAKVVERLLASRAYGERWGRHWLDVVRYADTAGETADYPAPLAFKYRNWVIDAINADLPYDEFVRQQIAGDILARQLLEKSGEPLSDEAEARYRKMCVATGFIAISRRFGFDVENYHHLTIQDTLDTIGQAVLGLSLGCARCHDHKYDPVNMTDYYGWYGIFNSSRYSFPGSEEKKRPYDTFPALSPESEAEKKTRYETQLAAFEKETARLTTELKGVETRISAILPASEFSGFEKELVGRSPMKPYGSLGSAVISASAQSPRANVFPVGTRGVAFAGDSQNNAIVRKLAVAYTPESAPVLYYNLDLRNVDAAGAGNGAYRLYLGQGPGHSAAVEMGVSATTFFVKNHDRYEPLCEVKQGQWYNVWVKLDLQKKTWSGVLSGAGHAVPFEGKGFTTGWSGVIDTTFVDKYGPGSGATPAHEIDNLAVSVQPLLQADESIENAESLSAEIRQLAATVKQRGELQQQLEKSTAERDAFQQAGPLSNVDLYYGAIDGEKPADVNIQIRGNHEKPGAVAVRRNLEILGGEPLPPAAGSGRLQLATWLTDEENPLFARVMVNRIWQQHFGRGLVGSENDFGNRGELPTHPDLLDWLASRFRESRWSLKAMHRLMMNSATYQQSSGYDAMAAERDPDARLLWRFNRRRLSAEEIRDAMLLVSGNLDATPGDAHPFPPVTNWNYTQHNPFYAVYPTNRRSVYLMQQRLKRHPFLALFDGADTNASTARRELTTVPTQALYLMNSEFVHQQSEVLARRLMKEAPDAESRVELAWQITMGRPPAADQLAENREFLKQYAAALGESGVPPESREVMAWSALSRTLLTRNEFLFVD</sequence>
<dbReference type="PANTHER" id="PTHR35889:SF3">
    <property type="entry name" value="F-BOX DOMAIN-CONTAINING PROTEIN"/>
    <property type="match status" value="1"/>
</dbReference>
<feature type="domain" description="Cytochrome c" evidence="6">
    <location>
        <begin position="51"/>
        <end position="262"/>
    </location>
</feature>
<evidence type="ECO:0000259" key="6">
    <source>
        <dbReference type="PROSITE" id="PS51007"/>
    </source>
</evidence>
<keyword evidence="3 4" id="KW-0408">Iron</keyword>
<dbReference type="Pfam" id="PF07635">
    <property type="entry name" value="PSCyt1"/>
    <property type="match status" value="1"/>
</dbReference>
<evidence type="ECO:0000256" key="2">
    <source>
        <dbReference type="ARBA" id="ARBA00022723"/>
    </source>
</evidence>
<name>A0A517QEZ5_9PLAN</name>
<dbReference type="GO" id="GO:0009055">
    <property type="term" value="F:electron transfer activity"/>
    <property type="evidence" value="ECO:0007669"/>
    <property type="project" value="InterPro"/>
</dbReference>
<keyword evidence="5" id="KW-0175">Coiled coil</keyword>